<dbReference type="EMBL" id="KE503208">
    <property type="protein sequence ID" value="EPX70507.1"/>
    <property type="molecule type" value="Genomic_DNA"/>
</dbReference>
<dbReference type="Proteomes" id="UP000016088">
    <property type="component" value="Unassembled WGS sequence"/>
</dbReference>
<keyword evidence="3" id="KW-1185">Reference proteome</keyword>
<dbReference type="HOGENOM" id="CLU_1349596_0_0_1"/>
<dbReference type="OrthoDB" id="5363415at2759"/>
<dbReference type="VEuPathDB" id="FungiDB:SOCG_04699"/>
<accession>S9PR96</accession>
<reference evidence="2 3" key="1">
    <citation type="journal article" date="2011" name="Science">
        <title>Comparative functional genomics of the fission yeasts.</title>
        <authorList>
            <person name="Rhind N."/>
            <person name="Chen Z."/>
            <person name="Yassour M."/>
            <person name="Thompson D.A."/>
            <person name="Haas B.J."/>
            <person name="Habib N."/>
            <person name="Wapinski I."/>
            <person name="Roy S."/>
            <person name="Lin M.F."/>
            <person name="Heiman D.I."/>
            <person name="Young S.K."/>
            <person name="Furuya K."/>
            <person name="Guo Y."/>
            <person name="Pidoux A."/>
            <person name="Chen H.M."/>
            <person name="Robbertse B."/>
            <person name="Goldberg J.M."/>
            <person name="Aoki K."/>
            <person name="Bayne E.H."/>
            <person name="Berlin A.M."/>
            <person name="Desjardins C.A."/>
            <person name="Dobbs E."/>
            <person name="Dukaj L."/>
            <person name="Fan L."/>
            <person name="FitzGerald M.G."/>
            <person name="French C."/>
            <person name="Gujja S."/>
            <person name="Hansen K."/>
            <person name="Keifenheim D."/>
            <person name="Levin J.Z."/>
            <person name="Mosher R.A."/>
            <person name="Mueller C.A."/>
            <person name="Pfiffner J."/>
            <person name="Priest M."/>
            <person name="Russ C."/>
            <person name="Smialowska A."/>
            <person name="Swoboda P."/>
            <person name="Sykes S.M."/>
            <person name="Vaughn M."/>
            <person name="Vengrova S."/>
            <person name="Yoder R."/>
            <person name="Zeng Q."/>
            <person name="Allshire R."/>
            <person name="Baulcombe D."/>
            <person name="Birren B.W."/>
            <person name="Brown W."/>
            <person name="Ekwall K."/>
            <person name="Kellis M."/>
            <person name="Leatherwood J."/>
            <person name="Levin H."/>
            <person name="Margalit H."/>
            <person name="Martienssen R."/>
            <person name="Nieduszynski C.A."/>
            <person name="Spatafora J.W."/>
            <person name="Friedman N."/>
            <person name="Dalgaard J.Z."/>
            <person name="Baumann P."/>
            <person name="Niki H."/>
            <person name="Regev A."/>
            <person name="Nusbaum C."/>
        </authorList>
    </citation>
    <scope>NUCLEOTIDE SEQUENCE [LARGE SCALE GENOMIC DNA]</scope>
    <source>
        <strain evidence="3">yFS286</strain>
    </source>
</reference>
<organism evidence="2 3">
    <name type="scientific">Schizosaccharomyces octosporus (strain yFS286)</name>
    <name type="common">Fission yeast</name>
    <name type="synonym">Octosporomyces octosporus</name>
    <dbReference type="NCBI Taxonomy" id="483514"/>
    <lineage>
        <taxon>Eukaryota</taxon>
        <taxon>Fungi</taxon>
        <taxon>Dikarya</taxon>
        <taxon>Ascomycota</taxon>
        <taxon>Taphrinomycotina</taxon>
        <taxon>Schizosaccharomycetes</taxon>
        <taxon>Schizosaccharomycetales</taxon>
        <taxon>Schizosaccharomycetaceae</taxon>
        <taxon>Schizosaccharomyces</taxon>
    </lineage>
</organism>
<feature type="region of interest" description="Disordered" evidence="1">
    <location>
        <begin position="15"/>
        <end position="38"/>
    </location>
</feature>
<dbReference type="AlphaFoldDB" id="S9PR96"/>
<dbReference type="Pfam" id="PF10454">
    <property type="entry name" value="DUF2458"/>
    <property type="match status" value="1"/>
</dbReference>
<gene>
    <name evidence="2" type="ORF">SOCG_04699</name>
</gene>
<name>S9PR96_SCHOY</name>
<dbReference type="OMA" id="DWFMERQ"/>
<evidence type="ECO:0000313" key="3">
    <source>
        <dbReference type="Proteomes" id="UP000016088"/>
    </source>
</evidence>
<sequence length="207" mass="23855">MDETVAKLLRELEGSSNSFSTTKETSNDKNSSKTFTTELESSINNQKAAQELAFIESIQSYPAALRYVFSLQAKNPERLRKVKKLKAMQERQERDWFMERQRLIHHHQSKNKIKSLLTPLSTSRNHASSVDLPPSTDVNTLSEGDRELQEALSEFDKKIVLLTERMYSDQRKALSDMHIPLFLIPSSEPLTEEQSKLIQLLQDLFNE</sequence>
<dbReference type="eggNOG" id="ENOG502SASY">
    <property type="taxonomic scope" value="Eukaryota"/>
</dbReference>
<evidence type="ECO:0000313" key="2">
    <source>
        <dbReference type="EMBL" id="EPX70507.1"/>
    </source>
</evidence>
<protein>
    <submittedName>
        <fullName evidence="2">Fungal protein</fullName>
    </submittedName>
</protein>
<dbReference type="InterPro" id="IPR018858">
    <property type="entry name" value="DUF2458"/>
</dbReference>
<proteinExistence type="predicted"/>
<evidence type="ECO:0000256" key="1">
    <source>
        <dbReference type="SAM" id="MobiDB-lite"/>
    </source>
</evidence>
<feature type="compositionally biased region" description="Polar residues" evidence="1">
    <location>
        <begin position="15"/>
        <end position="24"/>
    </location>
</feature>
<dbReference type="GeneID" id="25033661"/>
<dbReference type="RefSeq" id="XP_013020745.1">
    <property type="nucleotide sequence ID" value="XM_013165291.1"/>
</dbReference>